<feature type="transmembrane region" description="Helical" evidence="12">
    <location>
        <begin position="299"/>
        <end position="321"/>
    </location>
</feature>
<evidence type="ECO:0000256" key="7">
    <source>
        <dbReference type="ARBA" id="ARBA00022777"/>
    </source>
</evidence>
<dbReference type="Gene3D" id="3.30.565.10">
    <property type="entry name" value="Histidine kinase-like ATPase, C-terminal domain"/>
    <property type="match status" value="1"/>
</dbReference>
<dbReference type="Pfam" id="PF06580">
    <property type="entry name" value="His_kinase"/>
    <property type="match status" value="1"/>
</dbReference>
<keyword evidence="5 12" id="KW-0812">Transmembrane</keyword>
<reference evidence="14 15" key="1">
    <citation type="submission" date="2011-08" db="EMBL/GenBank/DDBJ databases">
        <title>The Genome Sequence of Clostridium hathewayi WAL-18680.</title>
        <authorList>
            <consortium name="The Broad Institute Genome Sequencing Platform"/>
            <person name="Earl A."/>
            <person name="Ward D."/>
            <person name="Feldgarden M."/>
            <person name="Gevers D."/>
            <person name="Finegold S.M."/>
            <person name="Summanen P.H."/>
            <person name="Molitoris D.R."/>
            <person name="Song M."/>
            <person name="Daigneault M."/>
            <person name="Allen-Vercoe E."/>
            <person name="Young S.K."/>
            <person name="Zeng Q."/>
            <person name="Gargeya S."/>
            <person name="Fitzgerald M."/>
            <person name="Haas B."/>
            <person name="Abouelleil A."/>
            <person name="Alvarado L."/>
            <person name="Arachchi H.M."/>
            <person name="Berlin A."/>
            <person name="Brown A."/>
            <person name="Chapman S.B."/>
            <person name="Chen Z."/>
            <person name="Dunbar C."/>
            <person name="Freedman E."/>
            <person name="Gearin G."/>
            <person name="Gellesch M."/>
            <person name="Goldberg J."/>
            <person name="Griggs A."/>
            <person name="Gujja S."/>
            <person name="Heiman D."/>
            <person name="Howarth C."/>
            <person name="Larson L."/>
            <person name="Lui A."/>
            <person name="MacDonald P.J.P."/>
            <person name="Montmayeur A."/>
            <person name="Murphy C."/>
            <person name="Neiman D."/>
            <person name="Pearson M."/>
            <person name="Priest M."/>
            <person name="Roberts A."/>
            <person name="Saif S."/>
            <person name="Shea T."/>
            <person name="Shenoy N."/>
            <person name="Sisk P."/>
            <person name="Stolte C."/>
            <person name="Sykes S."/>
            <person name="Wortman J."/>
            <person name="Nusbaum C."/>
            <person name="Birren B."/>
        </authorList>
    </citation>
    <scope>NUCLEOTIDE SEQUENCE [LARGE SCALE GENOMIC DNA]</scope>
    <source>
        <strain evidence="14 15">WAL-18680</strain>
    </source>
</reference>
<evidence type="ECO:0000256" key="5">
    <source>
        <dbReference type="ARBA" id="ARBA00022692"/>
    </source>
</evidence>
<dbReference type="PATRIC" id="fig|742737.3.peg.4576"/>
<comment type="subcellular location">
    <subcellularLocation>
        <location evidence="1">Cell membrane</location>
        <topology evidence="1">Multi-pass membrane protein</topology>
    </subcellularLocation>
</comment>
<dbReference type="GO" id="GO:0005886">
    <property type="term" value="C:plasma membrane"/>
    <property type="evidence" value="ECO:0007669"/>
    <property type="project" value="UniProtKB-SubCell"/>
</dbReference>
<evidence type="ECO:0000256" key="10">
    <source>
        <dbReference type="ARBA" id="ARBA00023012"/>
    </source>
</evidence>
<dbReference type="RefSeq" id="WP_006782577.1">
    <property type="nucleotide sequence ID" value="NZ_CP040506.1"/>
</dbReference>
<sequence>MRRIHTMRQRFFFKSFFQNLLLLLAPILLIGPFSIWELNMESRSALKKSSYNVLYQVDETMNTLLSELDNVYYYIRSNPSITTSLKAAYSEPEITLNSLRSINNISSLLRYYMYTSEYIQSIYVYYYNDRDRLLVPEKGMVSLQAHSANGWIESSREMEEDIWLDTAEVAPDKYSEAKPVIYYCRKLYSTIDPSNAIGVIAVQYDADALIRYINSLGLYSEQSITVLNKKNQILFQNMPVDALDFLDSETELQLGGFEYSDIRMDKEKYTVSQMHSNYVKDLDYVSVVPTKNILRSSSWFATVFCILVGGAIVISMILAVFKTQKDYKRLEEILDLLSHPELATSDRQEKTGAFLDPYNYITYNILHLFLQQNYLKVQTSEQKYRLKTMELMALQQQINPHFLHNTLNTIYWEAIALTKGPNTCADMLTKLAAIMRYSLGNPDESVTVREELGYLKNYVFIQARRYQNKFQVEYDIDEKALDYPIRKILLQPLVENAINHGIKELEREGIIRMKVHDCGTHIYISVLDTGVGMDRETLLKLRQSLLVTEEYSPHIGLLNSHRRLVLTYGPDAGIHIQSHKNRGTCIFFRLPLEDVR</sequence>
<evidence type="ECO:0000256" key="2">
    <source>
        <dbReference type="ARBA" id="ARBA00022475"/>
    </source>
</evidence>
<evidence type="ECO:0000256" key="6">
    <source>
        <dbReference type="ARBA" id="ARBA00022741"/>
    </source>
</evidence>
<evidence type="ECO:0000256" key="12">
    <source>
        <dbReference type="SAM" id="Phobius"/>
    </source>
</evidence>
<evidence type="ECO:0000256" key="4">
    <source>
        <dbReference type="ARBA" id="ARBA00022679"/>
    </source>
</evidence>
<protein>
    <recommendedName>
        <fullName evidence="13">Histidine kinase/HSP90-like ATPase domain-containing protein</fullName>
    </recommendedName>
</protein>
<evidence type="ECO:0000313" key="15">
    <source>
        <dbReference type="Proteomes" id="UP000005384"/>
    </source>
</evidence>
<dbReference type="EMBL" id="ADLN01000120">
    <property type="protein sequence ID" value="EHI57480.1"/>
    <property type="molecule type" value="Genomic_DNA"/>
</dbReference>
<keyword evidence="7" id="KW-0418">Kinase</keyword>
<evidence type="ECO:0000256" key="1">
    <source>
        <dbReference type="ARBA" id="ARBA00004651"/>
    </source>
</evidence>
<dbReference type="HOGENOM" id="CLU_020473_6_1_9"/>
<evidence type="ECO:0000313" key="14">
    <source>
        <dbReference type="EMBL" id="EHI57480.1"/>
    </source>
</evidence>
<accession>G5IM61</accession>
<dbReference type="SMART" id="SM00387">
    <property type="entry name" value="HATPase_c"/>
    <property type="match status" value="1"/>
</dbReference>
<evidence type="ECO:0000256" key="11">
    <source>
        <dbReference type="ARBA" id="ARBA00023136"/>
    </source>
</evidence>
<evidence type="ECO:0000259" key="13">
    <source>
        <dbReference type="SMART" id="SM00387"/>
    </source>
</evidence>
<dbReference type="InterPro" id="IPR036890">
    <property type="entry name" value="HATPase_C_sf"/>
</dbReference>
<comment type="caution">
    <text evidence="14">The sequence shown here is derived from an EMBL/GenBank/DDBJ whole genome shotgun (WGS) entry which is preliminary data.</text>
</comment>
<dbReference type="PANTHER" id="PTHR34220">
    <property type="entry name" value="SENSOR HISTIDINE KINASE YPDA"/>
    <property type="match status" value="1"/>
</dbReference>
<keyword evidence="8" id="KW-0067">ATP-binding</keyword>
<keyword evidence="2" id="KW-1003">Cell membrane</keyword>
<evidence type="ECO:0000256" key="9">
    <source>
        <dbReference type="ARBA" id="ARBA00022989"/>
    </source>
</evidence>
<dbReference type="InterPro" id="IPR050640">
    <property type="entry name" value="Bact_2-comp_sensor_kinase"/>
</dbReference>
<dbReference type="SUPFAM" id="SSF55874">
    <property type="entry name" value="ATPase domain of HSP90 chaperone/DNA topoisomerase II/histidine kinase"/>
    <property type="match status" value="1"/>
</dbReference>
<gene>
    <name evidence="14" type="ORF">HMPREF9473_04589</name>
</gene>
<dbReference type="GO" id="GO:0000155">
    <property type="term" value="F:phosphorelay sensor kinase activity"/>
    <property type="evidence" value="ECO:0007669"/>
    <property type="project" value="InterPro"/>
</dbReference>
<dbReference type="GO" id="GO:0005524">
    <property type="term" value="F:ATP binding"/>
    <property type="evidence" value="ECO:0007669"/>
    <property type="project" value="UniProtKB-KW"/>
</dbReference>
<dbReference type="Proteomes" id="UP000005384">
    <property type="component" value="Unassembled WGS sequence"/>
</dbReference>
<proteinExistence type="predicted"/>
<dbReference type="PANTHER" id="PTHR34220:SF11">
    <property type="entry name" value="SENSOR PROTEIN KINASE HPTS"/>
    <property type="match status" value="1"/>
</dbReference>
<organism evidence="14 15">
    <name type="scientific">Hungatella hathewayi WAL-18680</name>
    <dbReference type="NCBI Taxonomy" id="742737"/>
    <lineage>
        <taxon>Bacteria</taxon>
        <taxon>Bacillati</taxon>
        <taxon>Bacillota</taxon>
        <taxon>Clostridia</taxon>
        <taxon>Lachnospirales</taxon>
        <taxon>Lachnospiraceae</taxon>
        <taxon>Hungatella</taxon>
    </lineage>
</organism>
<name>G5IM61_9FIRM</name>
<keyword evidence="3" id="KW-0597">Phosphoprotein</keyword>
<keyword evidence="11 12" id="KW-0472">Membrane</keyword>
<dbReference type="OrthoDB" id="1729609at2"/>
<keyword evidence="6" id="KW-0547">Nucleotide-binding</keyword>
<keyword evidence="15" id="KW-1185">Reference proteome</keyword>
<evidence type="ECO:0000256" key="3">
    <source>
        <dbReference type="ARBA" id="ARBA00022553"/>
    </source>
</evidence>
<dbReference type="AlphaFoldDB" id="G5IM61"/>
<keyword evidence="9 12" id="KW-1133">Transmembrane helix</keyword>
<keyword evidence="10" id="KW-0902">Two-component regulatory system</keyword>
<dbReference type="InterPro" id="IPR003594">
    <property type="entry name" value="HATPase_dom"/>
</dbReference>
<keyword evidence="4" id="KW-0808">Transferase</keyword>
<dbReference type="InterPro" id="IPR010559">
    <property type="entry name" value="Sig_transdc_His_kin_internal"/>
</dbReference>
<feature type="domain" description="Histidine kinase/HSP90-like ATPase" evidence="13">
    <location>
        <begin position="485"/>
        <end position="594"/>
    </location>
</feature>
<evidence type="ECO:0000256" key="8">
    <source>
        <dbReference type="ARBA" id="ARBA00022840"/>
    </source>
</evidence>
<dbReference type="Pfam" id="PF02518">
    <property type="entry name" value="HATPase_c"/>
    <property type="match status" value="1"/>
</dbReference>